<dbReference type="Gene3D" id="2.60.120.330">
    <property type="entry name" value="B-lactam Antibiotic, Isopenicillin N Synthase, Chain"/>
    <property type="match status" value="1"/>
</dbReference>
<evidence type="ECO:0000259" key="8">
    <source>
        <dbReference type="PROSITE" id="PS51296"/>
    </source>
</evidence>
<feature type="domain" description="Rieske" evidence="8">
    <location>
        <begin position="13"/>
        <end position="116"/>
    </location>
</feature>
<dbReference type="SUPFAM" id="SSF50022">
    <property type="entry name" value="ISP domain"/>
    <property type="match status" value="1"/>
</dbReference>
<dbReference type="InterPro" id="IPR026992">
    <property type="entry name" value="DIOX_N"/>
</dbReference>
<dbReference type="Pfam" id="PF03171">
    <property type="entry name" value="2OG-FeII_Oxy"/>
    <property type="match status" value="1"/>
</dbReference>
<dbReference type="Gene3D" id="3.90.380.10">
    <property type="entry name" value="Naphthalene 1,2-dioxygenase Alpha Subunit, Chain A, domain 1"/>
    <property type="match status" value="1"/>
</dbReference>
<dbReference type="OrthoDB" id="5243643at2"/>
<dbReference type="InterPro" id="IPR017941">
    <property type="entry name" value="Rieske_2Fe-2S"/>
</dbReference>
<dbReference type="GO" id="GO:0051213">
    <property type="term" value="F:dioxygenase activity"/>
    <property type="evidence" value="ECO:0007669"/>
    <property type="project" value="UniProtKB-KW"/>
</dbReference>
<dbReference type="InterPro" id="IPR044861">
    <property type="entry name" value="IPNS-like_FE2OG_OXY"/>
</dbReference>
<dbReference type="PANTHER" id="PTHR21266:SF60">
    <property type="entry name" value="3-KETOSTEROID-9-ALPHA-MONOOXYGENASE, OXYGENASE COMPONENT"/>
    <property type="match status" value="1"/>
</dbReference>
<dbReference type="InterPro" id="IPR005123">
    <property type="entry name" value="Oxoglu/Fe-dep_dioxygenase_dom"/>
</dbReference>
<keyword evidence="10" id="KW-0223">Dioxygenase</keyword>
<dbReference type="GO" id="GO:0005506">
    <property type="term" value="F:iron ion binding"/>
    <property type="evidence" value="ECO:0007669"/>
    <property type="project" value="InterPro"/>
</dbReference>
<keyword evidence="6" id="KW-0411">Iron-sulfur</keyword>
<dbReference type="SUPFAM" id="SSF51197">
    <property type="entry name" value="Clavaminate synthase-like"/>
    <property type="match status" value="1"/>
</dbReference>
<dbReference type="PROSITE" id="PS51296">
    <property type="entry name" value="RIESKE"/>
    <property type="match status" value="1"/>
</dbReference>
<dbReference type="Proteomes" id="UP000294558">
    <property type="component" value="Unassembled WGS sequence"/>
</dbReference>
<dbReference type="InterPro" id="IPR050584">
    <property type="entry name" value="Cholesterol_7-desaturase"/>
</dbReference>
<dbReference type="InterPro" id="IPR044043">
    <property type="entry name" value="VanA_C_cat"/>
</dbReference>
<evidence type="ECO:0000256" key="3">
    <source>
        <dbReference type="ARBA" id="ARBA00022723"/>
    </source>
</evidence>
<dbReference type="AlphaFoldDB" id="A0A4R7I2W3"/>
<evidence type="ECO:0000313" key="11">
    <source>
        <dbReference type="Proteomes" id="UP000294558"/>
    </source>
</evidence>
<comment type="caution">
    <text evidence="10">The sequence shown here is derived from an EMBL/GenBank/DDBJ whole genome shotgun (WGS) entry which is preliminary data.</text>
</comment>
<dbReference type="GO" id="GO:0016705">
    <property type="term" value="F:oxidoreductase activity, acting on paired donors, with incorporation or reduction of molecular oxygen"/>
    <property type="evidence" value="ECO:0007669"/>
    <property type="project" value="UniProtKB-ARBA"/>
</dbReference>
<dbReference type="PANTHER" id="PTHR21266">
    <property type="entry name" value="IRON-SULFUR DOMAIN CONTAINING PROTEIN"/>
    <property type="match status" value="1"/>
</dbReference>
<keyword evidence="5" id="KW-0408">Iron</keyword>
<sequence length="691" mass="76310">MLVTDVPAFRNFWYPVAFAEDLADGPIARTVLGERLVVWATDDGVAAARDVCPHRASALSIGWVENGCVVCPYHGWQFGGDGKAAVIPQLDPSLPIPPKAKLSTVHATERYGVVWISLEEPVGGLPEIEQFDDPTYRTIRQFDEVWAAAAPRLVDNSFDPAHVAYVHKETFGTPENARIDPPEITFTDEGLESRTEMVVENHLDVAQRANQIGEQRTVRTTVSRFVAPFLRVMSITYPNGLHHMLVTGICPVDDEHLRLVQWAIRNDTEADVPAEDVVAFDRAVTLEDQWLLEHTEPDYELGQTDLVHLKVDRGTLAVRKIYRQIVDGTWPALASRAGSAAAPVAITGSAAADVPVVDISAFDGDDPDARRRVAEAVAEACTEVGFVLVSGHGVADALLDEFYEVSKAFYQLPLETKLRWKSPIDSLYQGYACPGDGPGYHTSERQSFNVGRYDTVAEAIAAGAPDDIGDHMHDALWPDVPESFRSVWRAYFAEMDALTQRLMRVFEAGLGLTNGRLSEFVGNDPSTLVANYYSDDIDAGHEPSPFRFKAHRDGDIFTMLSQDDGPGSLQLHQRHRGWRDVLPVPGTYVVNIGEQLERLTNDRFVATPHRVLTPPEGSDRSIPRMSSPFFVKASLDATIAPLPELVGPGEDPHYEPITGRDWLNRNIADIYAGNDSTVRFEQLADSDPSLR</sequence>
<reference evidence="10 11" key="1">
    <citation type="submission" date="2019-03" db="EMBL/GenBank/DDBJ databases">
        <title>Sequencing the genomes of 1000 actinobacteria strains.</title>
        <authorList>
            <person name="Klenk H.-P."/>
        </authorList>
    </citation>
    <scope>NUCLEOTIDE SEQUENCE [LARGE SCALE GENOMIC DNA]</scope>
    <source>
        <strain evidence="10 11">DSM 18936</strain>
    </source>
</reference>
<dbReference type="Pfam" id="PF00355">
    <property type="entry name" value="Rieske"/>
    <property type="match status" value="1"/>
</dbReference>
<evidence type="ECO:0000256" key="5">
    <source>
        <dbReference type="ARBA" id="ARBA00023004"/>
    </source>
</evidence>
<evidence type="ECO:0000256" key="2">
    <source>
        <dbReference type="ARBA" id="ARBA00022714"/>
    </source>
</evidence>
<dbReference type="GO" id="GO:0051537">
    <property type="term" value="F:2 iron, 2 sulfur cluster binding"/>
    <property type="evidence" value="ECO:0007669"/>
    <property type="project" value="UniProtKB-KW"/>
</dbReference>
<evidence type="ECO:0000256" key="1">
    <source>
        <dbReference type="ARBA" id="ARBA00004792"/>
    </source>
</evidence>
<keyword evidence="4" id="KW-0560">Oxidoreductase</keyword>
<dbReference type="GO" id="GO:0004497">
    <property type="term" value="F:monooxygenase activity"/>
    <property type="evidence" value="ECO:0007669"/>
    <property type="project" value="UniProtKB-ARBA"/>
</dbReference>
<dbReference type="Pfam" id="PF19112">
    <property type="entry name" value="VanA_C"/>
    <property type="match status" value="1"/>
</dbReference>
<dbReference type="InterPro" id="IPR015881">
    <property type="entry name" value="ARHD_Rieske_2Fe_2S"/>
</dbReference>
<dbReference type="InterPro" id="IPR036922">
    <property type="entry name" value="Rieske_2Fe-2S_sf"/>
</dbReference>
<feature type="domain" description="Fe2OG dioxygenase" evidence="9">
    <location>
        <begin position="524"/>
        <end position="633"/>
    </location>
</feature>
<evidence type="ECO:0000256" key="7">
    <source>
        <dbReference type="ARBA" id="ARBA00023194"/>
    </source>
</evidence>
<keyword evidence="3" id="KW-0479">Metal-binding</keyword>
<dbReference type="Pfam" id="PF14226">
    <property type="entry name" value="DIOX_N"/>
    <property type="match status" value="1"/>
</dbReference>
<protein>
    <submittedName>
        <fullName evidence="10">Isopenicillin N synthase-like dioxygenase</fullName>
    </submittedName>
</protein>
<dbReference type="InterPro" id="IPR027443">
    <property type="entry name" value="IPNS-like_sf"/>
</dbReference>
<keyword evidence="2" id="KW-0001">2Fe-2S</keyword>
<evidence type="ECO:0000256" key="6">
    <source>
        <dbReference type="ARBA" id="ARBA00023014"/>
    </source>
</evidence>
<keyword evidence="11" id="KW-1185">Reference proteome</keyword>
<comment type="pathway">
    <text evidence="1">Antibiotic biosynthesis.</text>
</comment>
<name>A0A4R7I2W3_9ACTN</name>
<organism evidence="10 11">
    <name type="scientific">Ilumatobacter fluminis</name>
    <dbReference type="NCBI Taxonomy" id="467091"/>
    <lineage>
        <taxon>Bacteria</taxon>
        <taxon>Bacillati</taxon>
        <taxon>Actinomycetota</taxon>
        <taxon>Acidimicrobiia</taxon>
        <taxon>Acidimicrobiales</taxon>
        <taxon>Ilumatobacteraceae</taxon>
        <taxon>Ilumatobacter</taxon>
    </lineage>
</organism>
<dbReference type="Gene3D" id="2.102.10.10">
    <property type="entry name" value="Rieske [2Fe-2S] iron-sulphur domain"/>
    <property type="match status" value="1"/>
</dbReference>
<dbReference type="RefSeq" id="WP_133869222.1">
    <property type="nucleotide sequence ID" value="NZ_SOAU01000001.1"/>
</dbReference>
<evidence type="ECO:0000259" key="9">
    <source>
        <dbReference type="PROSITE" id="PS51471"/>
    </source>
</evidence>
<dbReference type="SUPFAM" id="SSF55961">
    <property type="entry name" value="Bet v1-like"/>
    <property type="match status" value="1"/>
</dbReference>
<evidence type="ECO:0000256" key="4">
    <source>
        <dbReference type="ARBA" id="ARBA00023002"/>
    </source>
</evidence>
<dbReference type="EMBL" id="SOAU01000001">
    <property type="protein sequence ID" value="TDT16893.1"/>
    <property type="molecule type" value="Genomic_DNA"/>
</dbReference>
<gene>
    <name evidence="10" type="ORF">BDK89_2494</name>
</gene>
<keyword evidence="7" id="KW-0045">Antibiotic biosynthesis</keyword>
<dbReference type="PROSITE" id="PS51471">
    <property type="entry name" value="FE2OG_OXY"/>
    <property type="match status" value="1"/>
</dbReference>
<dbReference type="PROSITE" id="PS00570">
    <property type="entry name" value="RING_HYDROXYL_ALPHA"/>
    <property type="match status" value="1"/>
</dbReference>
<dbReference type="GO" id="GO:0017000">
    <property type="term" value="P:antibiotic biosynthetic process"/>
    <property type="evidence" value="ECO:0007669"/>
    <property type="project" value="UniProtKB-KW"/>
</dbReference>
<proteinExistence type="predicted"/>
<evidence type="ECO:0000313" key="10">
    <source>
        <dbReference type="EMBL" id="TDT16893.1"/>
    </source>
</evidence>
<accession>A0A4R7I2W3</accession>